<dbReference type="Pfam" id="PF14945">
    <property type="entry name" value="LLC1"/>
    <property type="match status" value="1"/>
</dbReference>
<protein>
    <submittedName>
        <fullName evidence="1">Uncharacterized protein</fullName>
    </submittedName>
</protein>
<sequence length="147" mass="16947">MAQEERNYVHEAENWRQRVSVEIHTAKAFEENWGFLTQESTAVRDTISQDKRPHHLSLVKYFNPHSPSWTVEAKRVPLPYGKTNSNGDEGNPALRRALANHEDRLKVLHSSNSQYRPTSRSYGSRQTIETFGVAHFGLKRTLGEPYN</sequence>
<name>A0A061RKJ9_9CHLO</name>
<evidence type="ECO:0000313" key="1">
    <source>
        <dbReference type="EMBL" id="JAC73477.1"/>
    </source>
</evidence>
<accession>A0A061RKJ9</accession>
<dbReference type="EMBL" id="GBEZ01012406">
    <property type="protein sequence ID" value="JAC73477.1"/>
    <property type="molecule type" value="Transcribed_RNA"/>
</dbReference>
<proteinExistence type="predicted"/>
<reference evidence="1" key="1">
    <citation type="submission" date="2014-05" db="EMBL/GenBank/DDBJ databases">
        <title>The transcriptome of the halophilic microalga Tetraselmis sp. GSL018 isolated from the Great Salt Lake, Utah.</title>
        <authorList>
            <person name="Jinkerson R.E."/>
            <person name="D'Adamo S."/>
            <person name="Posewitz M.C."/>
        </authorList>
    </citation>
    <scope>NUCLEOTIDE SEQUENCE</scope>
    <source>
        <strain evidence="1">GSL018</strain>
    </source>
</reference>
<gene>
    <name evidence="1" type="ORF">TSPGSL018_28798</name>
</gene>
<dbReference type="AlphaFoldDB" id="A0A061RKJ9"/>
<dbReference type="InterPro" id="IPR020339">
    <property type="entry name" value="C20orf85-like"/>
</dbReference>
<organism evidence="1">
    <name type="scientific">Tetraselmis sp. GSL018</name>
    <dbReference type="NCBI Taxonomy" id="582737"/>
    <lineage>
        <taxon>Eukaryota</taxon>
        <taxon>Viridiplantae</taxon>
        <taxon>Chlorophyta</taxon>
        <taxon>core chlorophytes</taxon>
        <taxon>Chlorodendrophyceae</taxon>
        <taxon>Chlorodendrales</taxon>
        <taxon>Chlorodendraceae</taxon>
        <taxon>Tetraselmis</taxon>
    </lineage>
</organism>